<reference evidence="1" key="1">
    <citation type="submission" date="2006-09" db="EMBL/GenBank/DDBJ databases">
        <title>Complete sequence of Rhodopseudomonas palustris BisA53.</title>
        <authorList>
            <consortium name="US DOE Joint Genome Institute"/>
            <person name="Copeland A."/>
            <person name="Lucas S."/>
            <person name="Lapidus A."/>
            <person name="Barry K."/>
            <person name="Detter J.C."/>
            <person name="Glavina del Rio T."/>
            <person name="Hammon N."/>
            <person name="Israni S."/>
            <person name="Dalin E."/>
            <person name="Tice H."/>
            <person name="Pitluck S."/>
            <person name="Chain P."/>
            <person name="Malfatti S."/>
            <person name="Shin M."/>
            <person name="Vergez L."/>
            <person name="Schmutz J."/>
            <person name="Larimer F."/>
            <person name="Land M."/>
            <person name="Hauser L."/>
            <person name="Pelletier D.A."/>
            <person name="Kyrpides N."/>
            <person name="Kim E."/>
            <person name="Harwood C.S."/>
            <person name="Oda Y."/>
            <person name="Richardson P."/>
        </authorList>
    </citation>
    <scope>NUCLEOTIDE SEQUENCE [LARGE SCALE GENOMIC DNA]</scope>
    <source>
        <strain evidence="1">BisA53</strain>
    </source>
</reference>
<name>Q07NU5_RHOP5</name>
<gene>
    <name evidence="1" type="ordered locus">RPE_2450</name>
</gene>
<dbReference type="AlphaFoldDB" id="Q07NU5"/>
<dbReference type="HOGENOM" id="CLU_2397659_0_0_5"/>
<protein>
    <submittedName>
        <fullName evidence="1">Uncharacterized protein</fullName>
    </submittedName>
</protein>
<proteinExistence type="predicted"/>
<accession>Q07NU5</accession>
<sequence>MTWITRVLSDSPKITIMWQPVETVPEGIDIALAVIDHVGVHSLVFPCRHSGDRWISSITQRTVDVHPTHWQLWTSSRLLQESHPSDGEFLMTR</sequence>
<dbReference type="KEGG" id="rpe:RPE_2450"/>
<evidence type="ECO:0000313" key="1">
    <source>
        <dbReference type="EMBL" id="ABJ06389.1"/>
    </source>
</evidence>
<organism evidence="1">
    <name type="scientific">Rhodopseudomonas palustris (strain BisA53)</name>
    <dbReference type="NCBI Taxonomy" id="316055"/>
    <lineage>
        <taxon>Bacteria</taxon>
        <taxon>Pseudomonadati</taxon>
        <taxon>Pseudomonadota</taxon>
        <taxon>Alphaproteobacteria</taxon>
        <taxon>Hyphomicrobiales</taxon>
        <taxon>Nitrobacteraceae</taxon>
        <taxon>Rhodopseudomonas</taxon>
    </lineage>
</organism>
<dbReference type="EMBL" id="CP000463">
    <property type="protein sequence ID" value="ABJ06389.1"/>
    <property type="molecule type" value="Genomic_DNA"/>
</dbReference>